<protein>
    <submittedName>
        <fullName evidence="2">Sugar phosphate isomerase/epimerase</fullName>
    </submittedName>
</protein>
<dbReference type="InterPro" id="IPR013022">
    <property type="entry name" value="Xyl_isomerase-like_TIM-brl"/>
</dbReference>
<dbReference type="Gene3D" id="3.20.20.150">
    <property type="entry name" value="Divalent-metal-dependent TIM barrel enzymes"/>
    <property type="match status" value="1"/>
</dbReference>
<dbReference type="InterPro" id="IPR036237">
    <property type="entry name" value="Xyl_isomerase-like_sf"/>
</dbReference>
<dbReference type="PANTHER" id="PTHR12110">
    <property type="entry name" value="HYDROXYPYRUVATE ISOMERASE"/>
    <property type="match status" value="1"/>
</dbReference>
<evidence type="ECO:0000313" key="3">
    <source>
        <dbReference type="Proteomes" id="UP000306477"/>
    </source>
</evidence>
<comment type="caution">
    <text evidence="2">The sequence shown here is derived from an EMBL/GenBank/DDBJ whole genome shotgun (WGS) entry which is preliminary data.</text>
</comment>
<dbReference type="AlphaFoldDB" id="A0A4S3PRF8"/>
<dbReference type="EMBL" id="SLUB01000024">
    <property type="protein sequence ID" value="THE11836.1"/>
    <property type="molecule type" value="Genomic_DNA"/>
</dbReference>
<keyword evidence="3" id="KW-1185">Reference proteome</keyword>
<dbReference type="SUPFAM" id="SSF51658">
    <property type="entry name" value="Xylose isomerase-like"/>
    <property type="match status" value="1"/>
</dbReference>
<dbReference type="Pfam" id="PF01261">
    <property type="entry name" value="AP_endonuc_2"/>
    <property type="match status" value="1"/>
</dbReference>
<sequence length="279" mass="31227">MKTSVSMYSLHKYTVNENLDVFGFIDYASSIGLEGVELLDMYWKDVEQELPKVKSLLAERNLMVSAYDISNNFVRTSEDERKMEIQKVYNGIDIAKKLNTNVVRIFSGDLCESVSFVQGKSWIIECLKECATYAEEQGVILAIENHGYFAGRSEQVIELIEAVGSNHVRCTLDTGNFLLVDEEASHAATALKKYVAHVHFKDFVNVGKDNEGHFFLSLSGDKFLGTIAGEGKVDLHHVIHELKSVNYQGWLSVEYEGTDDPKVGAGKSVDNLKQILQAM</sequence>
<evidence type="ECO:0000313" key="2">
    <source>
        <dbReference type="EMBL" id="THE11836.1"/>
    </source>
</evidence>
<reference evidence="2 3" key="1">
    <citation type="journal article" date="2019" name="Indoor Air">
        <title>Impacts of indoor surface finishes on bacterial viability.</title>
        <authorList>
            <person name="Hu J."/>
            <person name="Maamar S.B."/>
            <person name="Glawe A.J."/>
            <person name="Gottel N."/>
            <person name="Gilbert J.A."/>
            <person name="Hartmann E.M."/>
        </authorList>
    </citation>
    <scope>NUCLEOTIDE SEQUENCE [LARGE SCALE GENOMIC DNA]</scope>
    <source>
        <strain evidence="2 3">AF060A6</strain>
    </source>
</reference>
<dbReference type="OrthoDB" id="256906at2"/>
<organism evidence="2 3">
    <name type="scientific">Bacillus timonensis</name>
    <dbReference type="NCBI Taxonomy" id="1033734"/>
    <lineage>
        <taxon>Bacteria</taxon>
        <taxon>Bacillati</taxon>
        <taxon>Bacillota</taxon>
        <taxon>Bacilli</taxon>
        <taxon>Bacillales</taxon>
        <taxon>Bacillaceae</taxon>
        <taxon>Bacillus</taxon>
    </lineage>
</organism>
<dbReference type="STRING" id="1033734.GCA_000285535_00911"/>
<keyword evidence="2" id="KW-0413">Isomerase</keyword>
<dbReference type="InterPro" id="IPR050312">
    <property type="entry name" value="IolE/XylAMocC-like"/>
</dbReference>
<dbReference type="GO" id="GO:0016853">
    <property type="term" value="F:isomerase activity"/>
    <property type="evidence" value="ECO:0007669"/>
    <property type="project" value="UniProtKB-KW"/>
</dbReference>
<gene>
    <name evidence="2" type="ORF">E1I69_13675</name>
</gene>
<accession>A0A4S3PRF8</accession>
<dbReference type="Proteomes" id="UP000306477">
    <property type="component" value="Unassembled WGS sequence"/>
</dbReference>
<dbReference type="RefSeq" id="WP_136380168.1">
    <property type="nucleotide sequence ID" value="NZ_SLUB01000024.1"/>
</dbReference>
<evidence type="ECO:0000259" key="1">
    <source>
        <dbReference type="Pfam" id="PF01261"/>
    </source>
</evidence>
<proteinExistence type="predicted"/>
<name>A0A4S3PRF8_9BACI</name>
<feature type="domain" description="Xylose isomerase-like TIM barrel" evidence="1">
    <location>
        <begin position="25"/>
        <end position="274"/>
    </location>
</feature>
<dbReference type="PANTHER" id="PTHR12110:SF53">
    <property type="entry name" value="BLR5974 PROTEIN"/>
    <property type="match status" value="1"/>
</dbReference>